<gene>
    <name evidence="1" type="ORF">GSOID_T00023842001</name>
</gene>
<evidence type="ECO:0000313" key="1">
    <source>
        <dbReference type="EMBL" id="CBY41752.1"/>
    </source>
</evidence>
<dbReference type="EMBL" id="FN656622">
    <property type="protein sequence ID" value="CBY41752.1"/>
    <property type="molecule type" value="Genomic_DNA"/>
</dbReference>
<name>E4Z224_OIKDI</name>
<protein>
    <recommendedName>
        <fullName evidence="2">Protein kinase domain-containing protein</fullName>
    </recommendedName>
</protein>
<feature type="non-terminal residue" evidence="1">
    <location>
        <position position="129"/>
    </location>
</feature>
<dbReference type="Proteomes" id="UP000011014">
    <property type="component" value="Unassembled WGS sequence"/>
</dbReference>
<sequence length="129" mass="14460">MTEAGAFSSWTALSIEKDGFDTKGHFGEVFVLESAPGQQVQAVKVMPVMANKIDSDDFAVDTPEDPNVEVEIIKNVKKLKEEKAVAGAPRRMTKVRYVDPLSQLGKAEEQLYKRLTILKTFKNENILRF</sequence>
<evidence type="ECO:0008006" key="2">
    <source>
        <dbReference type="Google" id="ProtNLM"/>
    </source>
</evidence>
<proteinExistence type="predicted"/>
<reference evidence="1" key="1">
    <citation type="journal article" date="2010" name="Science">
        <title>Plasticity of animal genome architecture unmasked by rapid evolution of a pelagic tunicate.</title>
        <authorList>
            <person name="Denoeud F."/>
            <person name="Henriet S."/>
            <person name="Mungpakdee S."/>
            <person name="Aury J.M."/>
            <person name="Da Silva C."/>
            <person name="Brinkmann H."/>
            <person name="Mikhaleva J."/>
            <person name="Olsen L.C."/>
            <person name="Jubin C."/>
            <person name="Canestro C."/>
            <person name="Bouquet J.M."/>
            <person name="Danks G."/>
            <person name="Poulain J."/>
            <person name="Campsteijn C."/>
            <person name="Adamski M."/>
            <person name="Cross I."/>
            <person name="Yadetie F."/>
            <person name="Muffato M."/>
            <person name="Louis A."/>
            <person name="Butcher S."/>
            <person name="Tsagkogeorga G."/>
            <person name="Konrad A."/>
            <person name="Singh S."/>
            <person name="Jensen M.F."/>
            <person name="Cong E.H."/>
            <person name="Eikeseth-Otteraa H."/>
            <person name="Noel B."/>
            <person name="Anthouard V."/>
            <person name="Porcel B.M."/>
            <person name="Kachouri-Lafond R."/>
            <person name="Nishino A."/>
            <person name="Ugolini M."/>
            <person name="Chourrout P."/>
            <person name="Nishida H."/>
            <person name="Aasland R."/>
            <person name="Huzurbazar S."/>
            <person name="Westhof E."/>
            <person name="Delsuc F."/>
            <person name="Lehrach H."/>
            <person name="Reinhardt R."/>
            <person name="Weissenbach J."/>
            <person name="Roy S.W."/>
            <person name="Artiguenave F."/>
            <person name="Postlethwait J.H."/>
            <person name="Manak J.R."/>
            <person name="Thompson E.M."/>
            <person name="Jaillon O."/>
            <person name="Du Pasquier L."/>
            <person name="Boudinot P."/>
            <person name="Liberles D.A."/>
            <person name="Volff J.N."/>
            <person name="Philippe H."/>
            <person name="Lenhard B."/>
            <person name="Roest Crollius H."/>
            <person name="Wincker P."/>
            <person name="Chourrout D."/>
        </authorList>
    </citation>
    <scope>NUCLEOTIDE SEQUENCE [LARGE SCALE GENOMIC DNA]</scope>
</reference>
<dbReference type="AlphaFoldDB" id="E4Z224"/>
<organism evidence="1">
    <name type="scientific">Oikopleura dioica</name>
    <name type="common">Tunicate</name>
    <dbReference type="NCBI Taxonomy" id="34765"/>
    <lineage>
        <taxon>Eukaryota</taxon>
        <taxon>Metazoa</taxon>
        <taxon>Chordata</taxon>
        <taxon>Tunicata</taxon>
        <taxon>Appendicularia</taxon>
        <taxon>Copelata</taxon>
        <taxon>Oikopleuridae</taxon>
        <taxon>Oikopleura</taxon>
    </lineage>
</organism>
<accession>E4Z224</accession>